<evidence type="ECO:0000256" key="7">
    <source>
        <dbReference type="PROSITE-ProRule" id="PRU01077"/>
    </source>
</evidence>
<dbReference type="InterPro" id="IPR054713">
    <property type="entry name" value="GMIP/FCHO2-like_FCH"/>
</dbReference>
<dbReference type="FunFam" id="1.20.1270.60:FF:000016">
    <property type="entry name" value="FCH domain only protein 2"/>
    <property type="match status" value="1"/>
</dbReference>
<dbReference type="PANTHER" id="PTHR23065:SF6">
    <property type="entry name" value="F-BAR DOMAIN ONLY PROTEIN 1"/>
    <property type="match status" value="1"/>
</dbReference>
<accession>A0A7L2YTB4</accession>
<evidence type="ECO:0000256" key="6">
    <source>
        <dbReference type="ARBA" id="ARBA00023176"/>
    </source>
</evidence>
<keyword evidence="5" id="KW-0472">Membrane</keyword>
<evidence type="ECO:0000256" key="2">
    <source>
        <dbReference type="ARBA" id="ARBA00011064"/>
    </source>
</evidence>
<dbReference type="PANTHER" id="PTHR23065">
    <property type="entry name" value="PROLINE-SERINE-THREONINE PHOSPHATASE INTERACTING PROTEIN 1"/>
    <property type="match status" value="1"/>
</dbReference>
<evidence type="ECO:0000256" key="1">
    <source>
        <dbReference type="ARBA" id="ARBA00004283"/>
    </source>
</evidence>
<feature type="non-terminal residue" evidence="11">
    <location>
        <position position="775"/>
    </location>
</feature>
<feature type="region of interest" description="Disordered" evidence="8">
    <location>
        <begin position="245"/>
        <end position="296"/>
    </location>
</feature>
<feature type="non-terminal residue" evidence="11">
    <location>
        <position position="1"/>
    </location>
</feature>
<dbReference type="OrthoDB" id="5593455at2759"/>
<comment type="similarity">
    <text evidence="2">Belongs to the FCHO family.</text>
</comment>
<feature type="compositionally biased region" description="Basic and acidic residues" evidence="8">
    <location>
        <begin position="245"/>
        <end position="255"/>
    </location>
</feature>
<gene>
    <name evidence="11" type="primary">Fcho2</name>
    <name evidence="11" type="ORF">JACJAC_R10811</name>
</gene>
<feature type="domain" description="MHD" evidence="9">
    <location>
        <begin position="512"/>
        <end position="775"/>
    </location>
</feature>
<keyword evidence="12" id="KW-1185">Reference proteome</keyword>
<dbReference type="SMART" id="SM00055">
    <property type="entry name" value="FCH"/>
    <property type="match status" value="1"/>
</dbReference>
<dbReference type="EMBL" id="VZTM01022422">
    <property type="protein sequence ID" value="NXS97584.1"/>
    <property type="molecule type" value="Genomic_DNA"/>
</dbReference>
<keyword evidence="4 7" id="KW-0175">Coiled coil</keyword>
<keyword evidence="6" id="KW-0168">Coated pit</keyword>
<evidence type="ECO:0000256" key="4">
    <source>
        <dbReference type="ARBA" id="ARBA00023054"/>
    </source>
</evidence>
<evidence type="ECO:0000256" key="5">
    <source>
        <dbReference type="ARBA" id="ARBA00023136"/>
    </source>
</evidence>
<comment type="caution">
    <text evidence="11">The sequence shown here is derived from an EMBL/GenBank/DDBJ whole genome shotgun (WGS) entry which is preliminary data.</text>
</comment>
<dbReference type="GO" id="GO:0072583">
    <property type="term" value="P:clathrin-dependent endocytosis"/>
    <property type="evidence" value="ECO:0007669"/>
    <property type="project" value="TreeGrafter"/>
</dbReference>
<feature type="compositionally biased region" description="Low complexity" evidence="8">
    <location>
        <begin position="388"/>
        <end position="413"/>
    </location>
</feature>
<dbReference type="InterPro" id="IPR018808">
    <property type="entry name" value="Muniscin_C"/>
</dbReference>
<protein>
    <submittedName>
        <fullName evidence="11">FCHO2 protein</fullName>
    </submittedName>
</protein>
<comment type="subcellular location">
    <subcellularLocation>
        <location evidence="1">Membrane</location>
        <location evidence="1">Clathrin-coated pit</location>
        <topology evidence="1">Peripheral membrane protein</topology>
        <orientation evidence="1">Cytoplasmic side</orientation>
    </subcellularLocation>
</comment>
<dbReference type="GO" id="GO:0005905">
    <property type="term" value="C:clathrin-coated pit"/>
    <property type="evidence" value="ECO:0007669"/>
    <property type="project" value="UniProtKB-SubCell"/>
</dbReference>
<evidence type="ECO:0000259" key="10">
    <source>
        <dbReference type="PROSITE" id="PS51741"/>
    </source>
</evidence>
<dbReference type="PROSITE" id="PS51741">
    <property type="entry name" value="F_BAR"/>
    <property type="match status" value="1"/>
</dbReference>
<dbReference type="Pfam" id="PF22699">
    <property type="entry name" value="GMIP-like_FCH"/>
    <property type="match status" value="1"/>
</dbReference>
<sequence length="775" mass="83928">GEKNHGFDVLYHNMKHGQISTKELADFVRERAAIEENYAKAMVKLSKMATNGTQLGTFAPLWEVFRISSDKLALCHLELMKKLHDLIKEISRYGEEQGRVHKKSKEEVSGTLEAVQLLHGVAQLLPKSKESYHSKCQEYERLRKEGTSQKEIDKAELKSKKAGEALRRAVEKYNVARADFEQRMLDSAARFQEVEEAHLRHMKGLIGSYSHSVEDTHVQIGQVHEEFKQNVENIGTEMLLRRFAESKGTGRERPGPKRSRSKAFRIPGLSRKERDRDAVPSPSISPQGCPEVDEDGFTVRPDIAHAEAENHVCPSSDSDYDEDEPRKFYVHIKPVQPREAAGSAEATMEQLKATVGNLILPPGFGVSLEGAGGGPRSPGGDQPPLPCPSSNSASSSSSSPAPQSGGESSSPSPWTCQGSGTRVSEGGTMASPLPQPEPDLSSLPTGFFLSTPPPPDALPTRPSAAPREVPLVAPPRRSRTKRPVAGLAAGSNTDLVRLSRGPSPVVLGSQDALPVATAFTEYVHAYFKGHDADSCLVKVTGELTMSFPAGILRVFSGSMAPPVLSFRLLNAAAIEQFLPNTDLLYSDPSQSDPSTKDFWLNMAALTGHLQKQAEQSPAASYYNVALLKYQFSRLGPGSAPLRLCVRWDCSPGTTRVSVEYGYNAGALALPVPLANVHVLLPVDEPVANLRLQPAASWNLEEKRLLWRLLDVPGAPGQGGCGQLSASWEPLCGPSKPSPVAAQFSSEGSTLSGVEVELAGAGYRMSLVKKRFATGR</sequence>
<dbReference type="SUPFAM" id="SSF103657">
    <property type="entry name" value="BAR/IMD domain-like"/>
    <property type="match status" value="1"/>
</dbReference>
<dbReference type="Pfam" id="PF10291">
    <property type="entry name" value="muHD"/>
    <property type="match status" value="1"/>
</dbReference>
<dbReference type="InterPro" id="IPR027267">
    <property type="entry name" value="AH/BAR_dom_sf"/>
</dbReference>
<dbReference type="Proteomes" id="UP000550086">
    <property type="component" value="Unassembled WGS sequence"/>
</dbReference>
<evidence type="ECO:0000313" key="12">
    <source>
        <dbReference type="Proteomes" id="UP000550086"/>
    </source>
</evidence>
<feature type="region of interest" description="Disordered" evidence="8">
    <location>
        <begin position="366"/>
        <end position="484"/>
    </location>
</feature>
<feature type="domain" description="F-BAR" evidence="10">
    <location>
        <begin position="1"/>
        <end position="239"/>
    </location>
</feature>
<evidence type="ECO:0000256" key="8">
    <source>
        <dbReference type="SAM" id="MobiDB-lite"/>
    </source>
</evidence>
<evidence type="ECO:0000259" key="9">
    <source>
        <dbReference type="PROSITE" id="PS51072"/>
    </source>
</evidence>
<dbReference type="InterPro" id="IPR031160">
    <property type="entry name" value="F_BAR_dom"/>
</dbReference>
<dbReference type="GO" id="GO:0048268">
    <property type="term" value="P:clathrin coat assembly"/>
    <property type="evidence" value="ECO:0007669"/>
    <property type="project" value="TreeGrafter"/>
</dbReference>
<organism evidence="11 12">
    <name type="scientific">Jacana jacana</name>
    <name type="common">Wattled jacana</name>
    <name type="synonym">Parra jacana</name>
    <dbReference type="NCBI Taxonomy" id="54508"/>
    <lineage>
        <taxon>Eukaryota</taxon>
        <taxon>Metazoa</taxon>
        <taxon>Chordata</taxon>
        <taxon>Craniata</taxon>
        <taxon>Vertebrata</taxon>
        <taxon>Euteleostomi</taxon>
        <taxon>Archelosauria</taxon>
        <taxon>Archosauria</taxon>
        <taxon>Dinosauria</taxon>
        <taxon>Saurischia</taxon>
        <taxon>Theropoda</taxon>
        <taxon>Coelurosauria</taxon>
        <taxon>Aves</taxon>
        <taxon>Neognathae</taxon>
        <taxon>Neoaves</taxon>
        <taxon>Charadriiformes</taxon>
        <taxon>Jacanidae</taxon>
        <taxon>Jacana</taxon>
    </lineage>
</organism>
<dbReference type="GO" id="GO:0030136">
    <property type="term" value="C:clathrin-coated vesicle"/>
    <property type="evidence" value="ECO:0007669"/>
    <property type="project" value="TreeGrafter"/>
</dbReference>
<dbReference type="Gene3D" id="1.20.1270.60">
    <property type="entry name" value="Arfaptin homology (AH) domain/BAR domain"/>
    <property type="match status" value="1"/>
</dbReference>
<reference evidence="11 12" key="1">
    <citation type="submission" date="2019-09" db="EMBL/GenBank/DDBJ databases">
        <title>Bird 10,000 Genomes (B10K) Project - Family phase.</title>
        <authorList>
            <person name="Zhang G."/>
        </authorList>
    </citation>
    <scope>NUCLEOTIDE SEQUENCE [LARGE SCALE GENOMIC DNA]</scope>
    <source>
        <strain evidence="11">B10K-DU-002-59</strain>
        <tissue evidence="11">Muscle</tissue>
    </source>
</reference>
<evidence type="ECO:0000313" key="11">
    <source>
        <dbReference type="EMBL" id="NXS97584.1"/>
    </source>
</evidence>
<dbReference type="AlphaFoldDB" id="A0A7L2YTB4"/>
<dbReference type="InterPro" id="IPR028565">
    <property type="entry name" value="MHD"/>
</dbReference>
<evidence type="ECO:0000256" key="3">
    <source>
        <dbReference type="ARBA" id="ARBA00022583"/>
    </source>
</evidence>
<dbReference type="InterPro" id="IPR001060">
    <property type="entry name" value="FCH_dom"/>
</dbReference>
<keyword evidence="3" id="KW-0254">Endocytosis</keyword>
<dbReference type="GO" id="GO:0005886">
    <property type="term" value="C:plasma membrane"/>
    <property type="evidence" value="ECO:0007669"/>
    <property type="project" value="TreeGrafter"/>
</dbReference>
<dbReference type="PROSITE" id="PS51072">
    <property type="entry name" value="MHD"/>
    <property type="match status" value="1"/>
</dbReference>
<proteinExistence type="inferred from homology"/>
<name>A0A7L2YTB4_JACJC</name>